<feature type="region of interest" description="Disordered" evidence="1">
    <location>
        <begin position="396"/>
        <end position="418"/>
    </location>
</feature>
<organism evidence="2 3">
    <name type="scientific">Oikopleura dioica</name>
    <name type="common">Tunicate</name>
    <dbReference type="NCBI Taxonomy" id="34765"/>
    <lineage>
        <taxon>Eukaryota</taxon>
        <taxon>Metazoa</taxon>
        <taxon>Chordata</taxon>
        <taxon>Tunicata</taxon>
        <taxon>Appendicularia</taxon>
        <taxon>Copelata</taxon>
        <taxon>Oikopleuridae</taxon>
        <taxon>Oikopleura</taxon>
    </lineage>
</organism>
<feature type="compositionally biased region" description="Low complexity" evidence="1">
    <location>
        <begin position="232"/>
        <end position="254"/>
    </location>
</feature>
<gene>
    <name evidence="2" type="ORF">OKIOD_LOCUS16858</name>
</gene>
<keyword evidence="3" id="KW-1185">Reference proteome</keyword>
<feature type="region of interest" description="Disordered" evidence="1">
    <location>
        <begin position="138"/>
        <end position="157"/>
    </location>
</feature>
<proteinExistence type="predicted"/>
<feature type="region of interest" description="Disordered" evidence="1">
    <location>
        <begin position="108"/>
        <end position="130"/>
    </location>
</feature>
<feature type="region of interest" description="Disordered" evidence="1">
    <location>
        <begin position="1"/>
        <end position="56"/>
    </location>
</feature>
<sequence>MATWNHENSAMSSSPSQPRTDHFSKMVARSNSAVTNSKSTATKLRRHVKSEPVSSSKLIQENANNEQIQTLYPKRPNYLPIRFQKSQIAPGATDVRDLPGGRRFTPVNVSSSSSTMSHMTPNTPSSIYSPHMSTYTPKYSSSNGLHPPPGSSPSANLHTTTLFLEEENRQLRATVNTLKENARKVEFLQQSLDHVQGEFVKLSELCARKSQIDEKRIETLEAALKQMTLNYQHSKQQLSKQQSGKHQSSSAHKSPGVSENDLRASPVTGLRSSQTDLEDHARLGQNSSKGEMQSALNSFNFLLRALSEKDDEISNLKKRIRNTHQFGSDRSLDTTGGFATPTYEYPRVPGHQQQMNANRPPTYDVEYLLYGNNKNGAQMAPEPPKVLTPPYEFESISKTPHSNITTQPKPEVLGLQSI</sequence>
<protein>
    <submittedName>
        <fullName evidence="2">Oidioi.mRNA.OKI2018_I69.chr2.g8093.t1.cds</fullName>
    </submittedName>
</protein>
<evidence type="ECO:0000313" key="2">
    <source>
        <dbReference type="EMBL" id="CAG5114008.1"/>
    </source>
</evidence>
<name>A0ABN7T860_OIKDI</name>
<evidence type="ECO:0000313" key="3">
    <source>
        <dbReference type="Proteomes" id="UP001158576"/>
    </source>
</evidence>
<feature type="compositionally biased region" description="Polar residues" evidence="1">
    <location>
        <begin position="29"/>
        <end position="42"/>
    </location>
</feature>
<feature type="compositionally biased region" description="Polar residues" evidence="1">
    <location>
        <begin position="396"/>
        <end position="408"/>
    </location>
</feature>
<feature type="compositionally biased region" description="Low complexity" evidence="1">
    <location>
        <begin position="108"/>
        <end position="126"/>
    </location>
</feature>
<feature type="region of interest" description="Disordered" evidence="1">
    <location>
        <begin position="232"/>
        <end position="278"/>
    </location>
</feature>
<dbReference type="EMBL" id="OU015567">
    <property type="protein sequence ID" value="CAG5114008.1"/>
    <property type="molecule type" value="Genomic_DNA"/>
</dbReference>
<evidence type="ECO:0000256" key="1">
    <source>
        <dbReference type="SAM" id="MobiDB-lite"/>
    </source>
</evidence>
<feature type="compositionally biased region" description="Polar residues" evidence="1">
    <location>
        <begin position="1"/>
        <end position="18"/>
    </location>
</feature>
<accession>A0ABN7T860</accession>
<reference evidence="2 3" key="1">
    <citation type="submission" date="2021-04" db="EMBL/GenBank/DDBJ databases">
        <authorList>
            <person name="Bliznina A."/>
        </authorList>
    </citation>
    <scope>NUCLEOTIDE SEQUENCE [LARGE SCALE GENOMIC DNA]</scope>
</reference>
<dbReference type="Proteomes" id="UP001158576">
    <property type="component" value="Chromosome 2"/>
</dbReference>